<keyword evidence="2 8" id="KW-0813">Transport</keyword>
<dbReference type="InterPro" id="IPR000531">
    <property type="entry name" value="Beta-barrel_TonB"/>
</dbReference>
<dbReference type="InterPro" id="IPR036942">
    <property type="entry name" value="Beta-barrel_TonB_sf"/>
</dbReference>
<comment type="caution">
    <text evidence="14">The sequence shown here is derived from an EMBL/GenBank/DDBJ whole genome shotgun (WGS) entry which is preliminary data.</text>
</comment>
<comment type="subcellular location">
    <subcellularLocation>
        <location evidence="1 8">Cell outer membrane</location>
        <topology evidence="1 8">Multi-pass membrane protein</topology>
    </subcellularLocation>
</comment>
<organism evidence="14 15">
    <name type="scientific">Lujinxingia litoralis</name>
    <dbReference type="NCBI Taxonomy" id="2211119"/>
    <lineage>
        <taxon>Bacteria</taxon>
        <taxon>Deltaproteobacteria</taxon>
        <taxon>Bradymonadales</taxon>
        <taxon>Lujinxingiaceae</taxon>
        <taxon>Lujinxingia</taxon>
    </lineage>
</organism>
<evidence type="ECO:0000259" key="12">
    <source>
        <dbReference type="Pfam" id="PF00593"/>
    </source>
</evidence>
<evidence type="ECO:0000256" key="9">
    <source>
        <dbReference type="RuleBase" id="RU003357"/>
    </source>
</evidence>
<dbReference type="Pfam" id="PF00593">
    <property type="entry name" value="TonB_dep_Rec_b-barrel"/>
    <property type="match status" value="1"/>
</dbReference>
<dbReference type="InterPro" id="IPR012910">
    <property type="entry name" value="Plug_dom"/>
</dbReference>
<dbReference type="EMBL" id="QHKO01000002">
    <property type="protein sequence ID" value="RAL23850.1"/>
    <property type="molecule type" value="Genomic_DNA"/>
</dbReference>
<gene>
    <name evidence="14" type="ORF">DL240_06770</name>
</gene>
<evidence type="ECO:0000256" key="1">
    <source>
        <dbReference type="ARBA" id="ARBA00004571"/>
    </source>
</evidence>
<dbReference type="OrthoDB" id="5389752at2"/>
<dbReference type="Gene3D" id="2.170.130.10">
    <property type="entry name" value="TonB-dependent receptor, plug domain"/>
    <property type="match status" value="1"/>
</dbReference>
<feature type="compositionally biased region" description="Low complexity" evidence="10">
    <location>
        <begin position="70"/>
        <end position="81"/>
    </location>
</feature>
<keyword evidence="11" id="KW-0732">Signal</keyword>
<dbReference type="AlphaFoldDB" id="A0A328C8F7"/>
<protein>
    <submittedName>
        <fullName evidence="14">Fe3+-dicitrate receptor</fullName>
    </submittedName>
</protein>
<proteinExistence type="inferred from homology"/>
<evidence type="ECO:0000256" key="5">
    <source>
        <dbReference type="ARBA" id="ARBA00023077"/>
    </source>
</evidence>
<evidence type="ECO:0000313" key="14">
    <source>
        <dbReference type="EMBL" id="RAL23850.1"/>
    </source>
</evidence>
<dbReference type="CDD" id="cd01347">
    <property type="entry name" value="ligand_gated_channel"/>
    <property type="match status" value="1"/>
</dbReference>
<keyword evidence="14" id="KW-0675">Receptor</keyword>
<feature type="domain" description="TonB-dependent receptor plug" evidence="13">
    <location>
        <begin position="104"/>
        <end position="214"/>
    </location>
</feature>
<dbReference type="Gene3D" id="2.40.170.20">
    <property type="entry name" value="TonB-dependent receptor, beta-barrel domain"/>
    <property type="match status" value="1"/>
</dbReference>
<keyword evidence="4 8" id="KW-0812">Transmembrane</keyword>
<evidence type="ECO:0000256" key="11">
    <source>
        <dbReference type="SAM" id="SignalP"/>
    </source>
</evidence>
<evidence type="ECO:0000256" key="2">
    <source>
        <dbReference type="ARBA" id="ARBA00022448"/>
    </source>
</evidence>
<evidence type="ECO:0000256" key="10">
    <source>
        <dbReference type="SAM" id="MobiDB-lite"/>
    </source>
</evidence>
<dbReference type="SUPFAM" id="SSF56935">
    <property type="entry name" value="Porins"/>
    <property type="match status" value="1"/>
</dbReference>
<feature type="domain" description="TonB-dependent receptor-like beta-barrel" evidence="12">
    <location>
        <begin position="313"/>
        <end position="762"/>
    </location>
</feature>
<feature type="region of interest" description="Disordered" evidence="10">
    <location>
        <begin position="69"/>
        <end position="91"/>
    </location>
</feature>
<feature type="signal peptide" evidence="11">
    <location>
        <begin position="1"/>
        <end position="26"/>
    </location>
</feature>
<dbReference type="GO" id="GO:0033214">
    <property type="term" value="P:siderophore-iron import into cell"/>
    <property type="evidence" value="ECO:0007669"/>
    <property type="project" value="TreeGrafter"/>
</dbReference>
<keyword evidence="6 8" id="KW-0472">Membrane</keyword>
<dbReference type="Proteomes" id="UP000249169">
    <property type="component" value="Unassembled WGS sequence"/>
</dbReference>
<reference evidence="14 15" key="1">
    <citation type="submission" date="2018-05" db="EMBL/GenBank/DDBJ databases">
        <title>Lujinxingia marina gen. nov. sp. nov., a new facultative anaerobic member of the class Deltaproteobacteria, and proposal of Lujinxingaceae fam. nov.</title>
        <authorList>
            <person name="Li C.-M."/>
        </authorList>
    </citation>
    <scope>NUCLEOTIDE SEQUENCE [LARGE SCALE GENOMIC DNA]</scope>
    <source>
        <strain evidence="14 15">B210</strain>
    </source>
</reference>
<evidence type="ECO:0000256" key="4">
    <source>
        <dbReference type="ARBA" id="ARBA00022692"/>
    </source>
</evidence>
<keyword evidence="5 9" id="KW-0798">TonB box</keyword>
<sequence length="792" mass="85953">MMKGRWAWIGTLAALSLLAAPGVSFAQDADTDTDASETTSEVHESVEAAAEAVEEEVLASAQALEEEAQELAAAAEGAAGESEPRRRSVQASRIDVIGAAPEELESVPGSASVVTEEELESQVPVSANEVLRTLPGVHVQDEDGMGLRPNIGLRGLNPSRSSSLLVLEDGVPIALAPYGEPQLYYAPAIERMERLELVKGSGSILYGPQTVGGVLNYLTAEPPEDFRVSADLRAGNFGYLHGQVSVGDTIGRLGYSLSALHQRFEGHRGLNLKLTDVTGKVRYQLTDVSSVALKLHFYDEISNATYLGLTSPQFEADPSANFAVNDELPVRRFAASATYNHLLGDQVLFQTTVYGHNITRNWNRQDYDREDEGRDYDRIIDGQGRDITSASARPDDGSAIYFRDTMSSRNREFFIAGIEPRATIDYAIGDIDNELVVGARVHGELTLEERVDSEVANPESTTLRAAETRRGLGIAAYAQNRFIINDRLKISPGLRLESFWNEREITRDRVGGTPTDLDPSRVNNDTIVAVIPGLGISYGLSDSVTAFAGVHRGFAPPRTKDAVTSDGDLLELDAEYSWNYELGLRAQLQNYLSTEISGFYLDFANQIIAPTEASGAVANDPVLSALALVNSGETTHAGAEAQLTYDVATQVGLGFELPLSVAYTYVHSVYGEGWDESITGNKLPYSPEHRVSGHLRFVHPVGVSAQVNGHYVTEQFTDNANTVEASTDGLVGRIDPYFLLDARLGYTIKPWGVTAYVAGKNLLDHRYIASRAPQGIQPGMFRQVFGGIRGEF</sequence>
<dbReference type="Pfam" id="PF07715">
    <property type="entry name" value="Plug"/>
    <property type="match status" value="1"/>
</dbReference>
<dbReference type="RefSeq" id="WP_111729108.1">
    <property type="nucleotide sequence ID" value="NZ_QHKO01000002.1"/>
</dbReference>
<keyword evidence="7 8" id="KW-0998">Cell outer membrane</keyword>
<evidence type="ECO:0000256" key="6">
    <source>
        <dbReference type="ARBA" id="ARBA00023136"/>
    </source>
</evidence>
<dbReference type="InterPro" id="IPR039426">
    <property type="entry name" value="TonB-dep_rcpt-like"/>
</dbReference>
<dbReference type="PANTHER" id="PTHR30442">
    <property type="entry name" value="IRON III DICITRATE TRANSPORT PROTEIN FECA"/>
    <property type="match status" value="1"/>
</dbReference>
<feature type="chain" id="PRO_5016267790" evidence="11">
    <location>
        <begin position="27"/>
        <end position="792"/>
    </location>
</feature>
<comment type="similarity">
    <text evidence="8 9">Belongs to the TonB-dependent receptor family.</text>
</comment>
<dbReference type="PANTHER" id="PTHR30442:SF0">
    <property type="entry name" value="FE(3+) DICITRATE TRANSPORT PROTEIN FECA"/>
    <property type="match status" value="1"/>
</dbReference>
<dbReference type="InterPro" id="IPR037066">
    <property type="entry name" value="Plug_dom_sf"/>
</dbReference>
<dbReference type="GO" id="GO:0009279">
    <property type="term" value="C:cell outer membrane"/>
    <property type="evidence" value="ECO:0007669"/>
    <property type="project" value="UniProtKB-SubCell"/>
</dbReference>
<name>A0A328C8F7_9DELT</name>
<evidence type="ECO:0000256" key="8">
    <source>
        <dbReference type="PROSITE-ProRule" id="PRU01360"/>
    </source>
</evidence>
<accession>A0A328C8F7</accession>
<keyword evidence="15" id="KW-1185">Reference proteome</keyword>
<evidence type="ECO:0000259" key="13">
    <source>
        <dbReference type="Pfam" id="PF07715"/>
    </source>
</evidence>
<dbReference type="PROSITE" id="PS52016">
    <property type="entry name" value="TONB_DEPENDENT_REC_3"/>
    <property type="match status" value="1"/>
</dbReference>
<evidence type="ECO:0000313" key="15">
    <source>
        <dbReference type="Proteomes" id="UP000249169"/>
    </source>
</evidence>
<keyword evidence="3 8" id="KW-1134">Transmembrane beta strand</keyword>
<evidence type="ECO:0000256" key="7">
    <source>
        <dbReference type="ARBA" id="ARBA00023237"/>
    </source>
</evidence>
<evidence type="ECO:0000256" key="3">
    <source>
        <dbReference type="ARBA" id="ARBA00022452"/>
    </source>
</evidence>